<dbReference type="PANTHER" id="PTHR47926:SF453">
    <property type="entry name" value="PENTATRICOPEPTIDE REPEAT (PPR) SUPERFAMILY PROTEIN"/>
    <property type="match status" value="1"/>
</dbReference>
<sequence>MSLNSKLVGVYASCGDMRSAKRIFENAPNPNVFAFNWMISALAYNGFYEEAIGYFSLIQESRNFPNNYTFSVALKACVGLMDEYTGKQVHAMINKMGFDSDVSVANALIDVYCKYGNMGHARRVFDMTPNRDVASWTSIICGYFNAGNIEQSHVLFEQMKLEGLEPNDFTWNAMIAGYARKGDSERAFTLFSRMIREGLIPDSVTWNAIISGFVQSQKTAEAVKLFRDMLIAGIKPNHVTVTGLLPACGLIGSIQRGKEIHGLIYRMELYFNVFVASALIDMYSKCGSVKDAWNVFDRIPVKNVASWNAMIGCYGKHGMFNSSVQLFEEMQDEGLQANQVTLICVISACRHGGLVEKGLKIFRSMRETYGVEVSKEHYACIVDLLCRSGRMEEAYALVKEMPMEVTDSIIGAFFNGCKIHERRDLATKMAEDILTMELKRPAGFVTLSNIFAADGEWEDVENIHTNGAYGGPTESFASCMSFSLLGFTTMGRGRGKGKKLTVSNHEDPGSGEEEKIPIQKRRGRPQKPLKDEIDEEEEAEKMEEEDSEITKNGVSSKEMKSSTAAENGKKRKRNLQAKEKQDTIKEENGVGTRSSTNDLSKSNGFRHNGSRRKSKPRRAAEAGVECK</sequence>
<feature type="region of interest" description="Disordered" evidence="3">
    <location>
        <begin position="494"/>
        <end position="627"/>
    </location>
</feature>
<dbReference type="FunFam" id="1.25.40.10:FF:000344">
    <property type="entry name" value="Pentatricopeptide repeat-containing protein"/>
    <property type="match status" value="1"/>
</dbReference>
<feature type="repeat" description="PPR" evidence="2">
    <location>
        <begin position="303"/>
        <end position="337"/>
    </location>
</feature>
<dbReference type="Pfam" id="PF12854">
    <property type="entry name" value="PPR_1"/>
    <property type="match status" value="1"/>
</dbReference>
<feature type="compositionally biased region" description="Basic and acidic residues" evidence="3">
    <location>
        <begin position="576"/>
        <end position="588"/>
    </location>
</feature>
<dbReference type="GO" id="GO:0003723">
    <property type="term" value="F:RNA binding"/>
    <property type="evidence" value="ECO:0007669"/>
    <property type="project" value="InterPro"/>
</dbReference>
<organism evidence="4 5">
    <name type="scientific">Nyssa sinensis</name>
    <dbReference type="NCBI Taxonomy" id="561372"/>
    <lineage>
        <taxon>Eukaryota</taxon>
        <taxon>Viridiplantae</taxon>
        <taxon>Streptophyta</taxon>
        <taxon>Embryophyta</taxon>
        <taxon>Tracheophyta</taxon>
        <taxon>Spermatophyta</taxon>
        <taxon>Magnoliopsida</taxon>
        <taxon>eudicotyledons</taxon>
        <taxon>Gunneridae</taxon>
        <taxon>Pentapetalae</taxon>
        <taxon>asterids</taxon>
        <taxon>Cornales</taxon>
        <taxon>Nyssaceae</taxon>
        <taxon>Nyssa</taxon>
    </lineage>
</organism>
<feature type="compositionally biased region" description="Polar residues" evidence="3">
    <location>
        <begin position="591"/>
        <end position="605"/>
    </location>
</feature>
<dbReference type="EMBL" id="CM018045">
    <property type="protein sequence ID" value="KAA8528130.1"/>
    <property type="molecule type" value="Genomic_DNA"/>
</dbReference>
<dbReference type="Gene3D" id="1.25.40.10">
    <property type="entry name" value="Tetratricopeptide repeat domain"/>
    <property type="match status" value="4"/>
</dbReference>
<dbReference type="PROSITE" id="PS51375">
    <property type="entry name" value="PPR"/>
    <property type="match status" value="6"/>
</dbReference>
<protein>
    <recommendedName>
        <fullName evidence="6">Pentacotripeptide-repeat region of PRORP domain-containing protein</fullName>
    </recommendedName>
</protein>
<evidence type="ECO:0000313" key="4">
    <source>
        <dbReference type="EMBL" id="KAA8528130.1"/>
    </source>
</evidence>
<feature type="repeat" description="PPR" evidence="2">
    <location>
        <begin position="132"/>
        <end position="166"/>
    </location>
</feature>
<dbReference type="FunFam" id="1.25.40.10:FF:000090">
    <property type="entry name" value="Pentatricopeptide repeat-containing protein, chloroplastic"/>
    <property type="match status" value="1"/>
</dbReference>
<name>A0A5J5AC50_9ASTE</name>
<evidence type="ECO:0008006" key="6">
    <source>
        <dbReference type="Google" id="ProtNLM"/>
    </source>
</evidence>
<evidence type="ECO:0000256" key="1">
    <source>
        <dbReference type="ARBA" id="ARBA00022737"/>
    </source>
</evidence>
<dbReference type="Pfam" id="PF13041">
    <property type="entry name" value="PPR_2"/>
    <property type="match status" value="3"/>
</dbReference>
<dbReference type="AlphaFoldDB" id="A0A5J5AC50"/>
<feature type="compositionally biased region" description="Basic and acidic residues" evidence="3">
    <location>
        <begin position="504"/>
        <end position="517"/>
    </location>
</feature>
<keyword evidence="5" id="KW-1185">Reference proteome</keyword>
<dbReference type="NCBIfam" id="TIGR00756">
    <property type="entry name" value="PPR"/>
    <property type="match status" value="7"/>
</dbReference>
<dbReference type="InterPro" id="IPR011990">
    <property type="entry name" value="TPR-like_helical_dom_sf"/>
</dbReference>
<feature type="compositionally biased region" description="Basic and acidic residues" evidence="3">
    <location>
        <begin position="618"/>
        <end position="627"/>
    </location>
</feature>
<evidence type="ECO:0000313" key="5">
    <source>
        <dbReference type="Proteomes" id="UP000325577"/>
    </source>
</evidence>
<feature type="compositionally biased region" description="Basic residues" evidence="3">
    <location>
        <begin position="518"/>
        <end position="527"/>
    </location>
</feature>
<dbReference type="InterPro" id="IPR046960">
    <property type="entry name" value="PPR_At4g14850-like_plant"/>
</dbReference>
<feature type="repeat" description="PPR" evidence="2">
    <location>
        <begin position="31"/>
        <end position="65"/>
    </location>
</feature>
<feature type="repeat" description="PPR" evidence="2">
    <location>
        <begin position="202"/>
        <end position="236"/>
    </location>
</feature>
<dbReference type="Pfam" id="PF01535">
    <property type="entry name" value="PPR"/>
    <property type="match status" value="2"/>
</dbReference>
<feature type="repeat" description="PPR" evidence="2">
    <location>
        <begin position="374"/>
        <end position="404"/>
    </location>
</feature>
<dbReference type="OrthoDB" id="185373at2759"/>
<evidence type="ECO:0000256" key="2">
    <source>
        <dbReference type="PROSITE-ProRule" id="PRU00708"/>
    </source>
</evidence>
<reference evidence="4 5" key="1">
    <citation type="submission" date="2019-09" db="EMBL/GenBank/DDBJ databases">
        <title>A chromosome-level genome assembly of the Chinese tupelo Nyssa sinensis.</title>
        <authorList>
            <person name="Yang X."/>
            <person name="Kang M."/>
            <person name="Yang Y."/>
            <person name="Xiong H."/>
            <person name="Wang M."/>
            <person name="Zhang Z."/>
            <person name="Wang Z."/>
            <person name="Wu H."/>
            <person name="Ma T."/>
            <person name="Liu J."/>
            <person name="Xi Z."/>
        </authorList>
    </citation>
    <scope>NUCLEOTIDE SEQUENCE [LARGE SCALE GENOMIC DNA]</scope>
    <source>
        <strain evidence="4">J267</strain>
        <tissue evidence="4">Leaf</tissue>
    </source>
</reference>
<feature type="repeat" description="PPR" evidence="2">
    <location>
        <begin position="167"/>
        <end position="201"/>
    </location>
</feature>
<dbReference type="Proteomes" id="UP000325577">
    <property type="component" value="Linkage Group LG21"/>
</dbReference>
<feature type="compositionally biased region" description="Polar residues" evidence="3">
    <location>
        <begin position="550"/>
        <end position="565"/>
    </location>
</feature>
<dbReference type="GO" id="GO:0009451">
    <property type="term" value="P:RNA modification"/>
    <property type="evidence" value="ECO:0007669"/>
    <property type="project" value="InterPro"/>
</dbReference>
<gene>
    <name evidence="4" type="ORF">F0562_035619</name>
</gene>
<dbReference type="InterPro" id="IPR002885">
    <property type="entry name" value="PPR_rpt"/>
</dbReference>
<accession>A0A5J5AC50</accession>
<evidence type="ECO:0000256" key="3">
    <source>
        <dbReference type="SAM" id="MobiDB-lite"/>
    </source>
</evidence>
<proteinExistence type="predicted"/>
<dbReference type="PANTHER" id="PTHR47926">
    <property type="entry name" value="PENTATRICOPEPTIDE REPEAT-CONTAINING PROTEIN"/>
    <property type="match status" value="1"/>
</dbReference>
<feature type="compositionally biased region" description="Acidic residues" evidence="3">
    <location>
        <begin position="532"/>
        <end position="547"/>
    </location>
</feature>
<keyword evidence="1" id="KW-0677">Repeat</keyword>
<feature type="compositionally biased region" description="Basic residues" evidence="3">
    <location>
        <begin position="608"/>
        <end position="617"/>
    </location>
</feature>